<evidence type="ECO:0000313" key="1">
    <source>
        <dbReference type="EMBL" id="KKB58935.1"/>
    </source>
</evidence>
<comment type="caution">
    <text evidence="1">The sequence shown here is derived from an EMBL/GenBank/DDBJ whole genome shotgun (WGS) entry which is preliminary data.</text>
</comment>
<dbReference type="Proteomes" id="UP000033047">
    <property type="component" value="Unassembled WGS sequence"/>
</dbReference>
<evidence type="ECO:0000313" key="2">
    <source>
        <dbReference type="Proteomes" id="UP000033047"/>
    </source>
</evidence>
<dbReference type="AlphaFoldDB" id="A0A0F5JMX0"/>
<dbReference type="PATRIC" id="fig|927665.4.peg.768"/>
<dbReference type="HOGENOM" id="CLU_3138722_0_0_10"/>
<name>A0A0F5JMX0_9BACT</name>
<sequence>MSIPVKGGNGQKTTPAVFNTIGVLFLRSSWKWSSLCLIGNRIPYNTISC</sequence>
<organism evidence="1 2">
    <name type="scientific">Parabacteroides goldsteinii DSM 19448 = WAL 12034</name>
    <dbReference type="NCBI Taxonomy" id="927665"/>
    <lineage>
        <taxon>Bacteria</taxon>
        <taxon>Pseudomonadati</taxon>
        <taxon>Bacteroidota</taxon>
        <taxon>Bacteroidia</taxon>
        <taxon>Bacteroidales</taxon>
        <taxon>Tannerellaceae</taxon>
        <taxon>Parabacteroides</taxon>
    </lineage>
</organism>
<protein>
    <submittedName>
        <fullName evidence="1">Uncharacterized protein</fullName>
    </submittedName>
</protein>
<gene>
    <name evidence="1" type="ORF">HMPREF1535_00756</name>
</gene>
<reference evidence="1 2" key="1">
    <citation type="submission" date="2013-04" db="EMBL/GenBank/DDBJ databases">
        <title>The Genome Sequence of Parabacteroides goldsteinii DSM 19448.</title>
        <authorList>
            <consortium name="The Broad Institute Genomics Platform"/>
            <person name="Earl A."/>
            <person name="Ward D."/>
            <person name="Feldgarden M."/>
            <person name="Gevers D."/>
            <person name="Martens E."/>
            <person name="Sakamoto M."/>
            <person name="Benno Y."/>
            <person name="Song Y."/>
            <person name="Liu C."/>
            <person name="Lee J."/>
            <person name="Bolanos M."/>
            <person name="Vaisanen M.L."/>
            <person name="Finegold S.M."/>
            <person name="Walker B."/>
            <person name="Young S."/>
            <person name="Zeng Q."/>
            <person name="Gargeya S."/>
            <person name="Fitzgerald M."/>
            <person name="Haas B."/>
            <person name="Abouelleil A."/>
            <person name="Allen A.W."/>
            <person name="Alvarado L."/>
            <person name="Arachchi H.M."/>
            <person name="Berlin A.M."/>
            <person name="Chapman S.B."/>
            <person name="Gainer-Dewar J."/>
            <person name="Goldberg J."/>
            <person name="Griggs A."/>
            <person name="Gujja S."/>
            <person name="Hansen M."/>
            <person name="Howarth C."/>
            <person name="Imamovic A."/>
            <person name="Ireland A."/>
            <person name="Larimer J."/>
            <person name="McCowan C."/>
            <person name="Murphy C."/>
            <person name="Pearson M."/>
            <person name="Poon T.W."/>
            <person name="Priest M."/>
            <person name="Roberts A."/>
            <person name="Saif S."/>
            <person name="Shea T."/>
            <person name="Sisk P."/>
            <person name="Sykes S."/>
            <person name="Wortman J."/>
            <person name="Nusbaum C."/>
            <person name="Birren B."/>
        </authorList>
    </citation>
    <scope>NUCLEOTIDE SEQUENCE [LARGE SCALE GENOMIC DNA]</scope>
    <source>
        <strain evidence="1 2">DSM 19448</strain>
    </source>
</reference>
<proteinExistence type="predicted"/>
<accession>A0A0F5JMX0</accession>
<dbReference type="EMBL" id="AQHV01000004">
    <property type="protein sequence ID" value="KKB58935.1"/>
    <property type="molecule type" value="Genomic_DNA"/>
</dbReference>